<dbReference type="InterPro" id="IPR001005">
    <property type="entry name" value="SANT/Myb"/>
</dbReference>
<dbReference type="InterPro" id="IPR017930">
    <property type="entry name" value="Myb_dom"/>
</dbReference>
<gene>
    <name evidence="2" type="ORF">HINF_LOCUS40573</name>
    <name evidence="3" type="ORF">HINF_LOCUS8831</name>
</gene>
<proteinExistence type="predicted"/>
<dbReference type="Gene3D" id="1.10.10.60">
    <property type="entry name" value="Homeodomain-like"/>
    <property type="match status" value="1"/>
</dbReference>
<reference evidence="3 4" key="2">
    <citation type="submission" date="2024-07" db="EMBL/GenBank/DDBJ databases">
        <authorList>
            <person name="Akdeniz Z."/>
        </authorList>
    </citation>
    <scope>NUCLEOTIDE SEQUENCE [LARGE SCALE GENOMIC DNA]</scope>
</reference>
<comment type="caution">
    <text evidence="2">The sequence shown here is derived from an EMBL/GenBank/DDBJ whole genome shotgun (WGS) entry which is preliminary data.</text>
</comment>
<dbReference type="Pfam" id="PF00249">
    <property type="entry name" value="Myb_DNA-binding"/>
    <property type="match status" value="1"/>
</dbReference>
<dbReference type="SMART" id="SM00717">
    <property type="entry name" value="SANT"/>
    <property type="match status" value="1"/>
</dbReference>
<evidence type="ECO:0000313" key="4">
    <source>
        <dbReference type="Proteomes" id="UP001642409"/>
    </source>
</evidence>
<feature type="domain" description="HTH myb-type" evidence="1">
    <location>
        <begin position="13"/>
        <end position="67"/>
    </location>
</feature>
<dbReference type="Proteomes" id="UP001642409">
    <property type="component" value="Unassembled WGS sequence"/>
</dbReference>
<dbReference type="InterPro" id="IPR009057">
    <property type="entry name" value="Homeodomain-like_sf"/>
</dbReference>
<dbReference type="SUPFAM" id="SSF46689">
    <property type="entry name" value="Homeodomain-like"/>
    <property type="match status" value="1"/>
</dbReference>
<evidence type="ECO:0000259" key="1">
    <source>
        <dbReference type="PROSITE" id="PS51294"/>
    </source>
</evidence>
<evidence type="ECO:0000313" key="3">
    <source>
        <dbReference type="EMBL" id="CAL5985370.1"/>
    </source>
</evidence>
<dbReference type="CDD" id="cd00167">
    <property type="entry name" value="SANT"/>
    <property type="match status" value="1"/>
</dbReference>
<organism evidence="2">
    <name type="scientific">Hexamita inflata</name>
    <dbReference type="NCBI Taxonomy" id="28002"/>
    <lineage>
        <taxon>Eukaryota</taxon>
        <taxon>Metamonada</taxon>
        <taxon>Diplomonadida</taxon>
        <taxon>Hexamitidae</taxon>
        <taxon>Hexamitinae</taxon>
        <taxon>Hexamita</taxon>
    </lineage>
</organism>
<keyword evidence="4" id="KW-1185">Reference proteome</keyword>
<sequence>MLCSCVKCIASFAPCRSRRTWTLEEQNLFKRLYKIYRKDFKLYVPHFDGRTQVQIKSFYQNVVHKNKQIQSYRIESQTVNQDKHFVNSIDSVQSQNAQVGLNESESLFELSTLQFDNLDLQQ</sequence>
<protein>
    <recommendedName>
        <fullName evidence="1">HTH myb-type domain-containing protein</fullName>
    </recommendedName>
</protein>
<dbReference type="EMBL" id="CATOUU010000834">
    <property type="protein sequence ID" value="CAI9952928.1"/>
    <property type="molecule type" value="Genomic_DNA"/>
</dbReference>
<accession>A0AA86Q7V4</accession>
<evidence type="ECO:0000313" key="2">
    <source>
        <dbReference type="EMBL" id="CAI9952928.1"/>
    </source>
</evidence>
<name>A0AA86Q7V4_9EUKA</name>
<reference evidence="2" key="1">
    <citation type="submission" date="2023-06" db="EMBL/GenBank/DDBJ databases">
        <authorList>
            <person name="Kurt Z."/>
        </authorList>
    </citation>
    <scope>NUCLEOTIDE SEQUENCE</scope>
</reference>
<dbReference type="EMBL" id="CAXDID020000018">
    <property type="protein sequence ID" value="CAL5985370.1"/>
    <property type="molecule type" value="Genomic_DNA"/>
</dbReference>
<dbReference type="AlphaFoldDB" id="A0AA86Q7V4"/>
<dbReference type="PROSITE" id="PS51294">
    <property type="entry name" value="HTH_MYB"/>
    <property type="match status" value="1"/>
</dbReference>